<reference evidence="1" key="1">
    <citation type="submission" date="2005-07" db="EMBL/GenBank/DDBJ databases">
        <title>Complete sequence of Thermobifida fusca YX.</title>
        <authorList>
            <consortium name="US DOE Joint Genome Institute"/>
            <person name="Copeland A."/>
            <person name="Lucas S."/>
            <person name="Lapidus A."/>
            <person name="Barry K."/>
            <person name="Detter J.C."/>
            <person name="Glavina T."/>
            <person name="Hammon N."/>
            <person name="Israni S."/>
            <person name="Pitluck S."/>
            <person name="Di Bartolo G."/>
            <person name="Chain P."/>
            <person name="Schmutz J."/>
            <person name="Larimer F."/>
            <person name="Land M."/>
            <person name="Lykidis A."/>
            <person name="Richardson P."/>
        </authorList>
    </citation>
    <scope>NUCLEOTIDE SEQUENCE</scope>
    <source>
        <strain evidence="1">YX</strain>
    </source>
</reference>
<dbReference type="SUPFAM" id="SSF74650">
    <property type="entry name" value="Galactose mutarotase-like"/>
    <property type="match status" value="1"/>
</dbReference>
<proteinExistence type="predicted"/>
<dbReference type="PANTHER" id="PTHR10091">
    <property type="entry name" value="ALDOSE-1-EPIMERASE"/>
    <property type="match status" value="1"/>
</dbReference>
<dbReference type="CDD" id="cd09022">
    <property type="entry name" value="Aldose_epim_Ec_YihR"/>
    <property type="match status" value="1"/>
</dbReference>
<dbReference type="HOGENOM" id="CLU_052486_1_1_11"/>
<dbReference type="InterPro" id="IPR008183">
    <property type="entry name" value="Aldose_1/G6P_1-epimerase"/>
</dbReference>
<dbReference type="InterPro" id="IPR037480">
    <property type="entry name" value="YihR-like"/>
</dbReference>
<gene>
    <name evidence="1" type="ordered locus">Tfu_1083</name>
</gene>
<organism evidence="1">
    <name type="scientific">Thermobifida fusca (strain YX)</name>
    <dbReference type="NCBI Taxonomy" id="269800"/>
    <lineage>
        <taxon>Bacteria</taxon>
        <taxon>Bacillati</taxon>
        <taxon>Actinomycetota</taxon>
        <taxon>Actinomycetes</taxon>
        <taxon>Streptosporangiales</taxon>
        <taxon>Nocardiopsidaceae</taxon>
        <taxon>Thermobifida</taxon>
    </lineage>
</organism>
<dbReference type="GO" id="GO:0004034">
    <property type="term" value="F:aldose 1-epimerase activity"/>
    <property type="evidence" value="ECO:0007669"/>
    <property type="project" value="TreeGrafter"/>
</dbReference>
<dbReference type="InterPro" id="IPR011013">
    <property type="entry name" value="Gal_mutarotase_sf_dom"/>
</dbReference>
<dbReference type="GO" id="GO:0030246">
    <property type="term" value="F:carbohydrate binding"/>
    <property type="evidence" value="ECO:0007669"/>
    <property type="project" value="InterPro"/>
</dbReference>
<dbReference type="GO" id="GO:0033499">
    <property type="term" value="P:galactose catabolic process via UDP-galactose, Leloir pathway"/>
    <property type="evidence" value="ECO:0007669"/>
    <property type="project" value="TreeGrafter"/>
</dbReference>
<dbReference type="KEGG" id="tfu:Tfu_1083"/>
<dbReference type="eggNOG" id="COG2017">
    <property type="taxonomic scope" value="Bacteria"/>
</dbReference>
<dbReference type="PANTHER" id="PTHR10091:SF0">
    <property type="entry name" value="GALACTOSE MUTAROTASE"/>
    <property type="match status" value="1"/>
</dbReference>
<protein>
    <submittedName>
        <fullName evidence="1">Putative aldose-1-epimerase</fullName>
    </submittedName>
</protein>
<accession>Q47QZ6</accession>
<dbReference type="STRING" id="269800.Tfu_1083"/>
<dbReference type="GO" id="GO:0006006">
    <property type="term" value="P:glucose metabolic process"/>
    <property type="evidence" value="ECO:0007669"/>
    <property type="project" value="TreeGrafter"/>
</dbReference>
<name>Q47QZ6_THEFY</name>
<sequence>MQKMAEGSHSAITLEAGKYRATVDPLGAALRTLHWGERELVWGYPEGRPQLAQGQILLPWPNRIDHGRYSFGGTTYQLEITEPELDNAIHGLTSTLLWQPSQITADSVRFTLAFDGAPGYPFRMEFWVCYSLDPDHGLHVRIGAQNTGDGPAPYGHGSHNYLTLGLPVDEVTLQLPAAEWQPVNERMIPTGPVRSVAGTDYDFRTPRQVGPTVLDTAFTGLRFDEAGRSWTVLSAGELCVGLWADDSHPWLQVFSADYPGPERRRHLAVEPMTCPPNAFVTGTDLIVLDPGQSIESSFGITSTPE</sequence>
<dbReference type="InterPro" id="IPR014718">
    <property type="entry name" value="GH-type_carb-bd"/>
</dbReference>
<dbReference type="DNASU" id="3579149"/>
<dbReference type="EMBL" id="CP000088">
    <property type="protein sequence ID" value="AAZ55121.1"/>
    <property type="molecule type" value="Genomic_DNA"/>
</dbReference>
<dbReference type="Pfam" id="PF01263">
    <property type="entry name" value="Aldose_epim"/>
    <property type="match status" value="1"/>
</dbReference>
<evidence type="ECO:0000313" key="1">
    <source>
        <dbReference type="EMBL" id="AAZ55121.1"/>
    </source>
</evidence>
<dbReference type="AlphaFoldDB" id="Q47QZ6"/>
<dbReference type="Gene3D" id="2.70.98.10">
    <property type="match status" value="1"/>
</dbReference>